<sequence>MGHADEKMTKYYQEGHNEKKIEYVEVGAELAFRDGFCTNRRQQKNARLSARPSPKDKLANATAIDKDIYS</sequence>
<accession>A0A379IEK6</accession>
<evidence type="ECO:0000313" key="3">
    <source>
        <dbReference type="Proteomes" id="UP000255125"/>
    </source>
</evidence>
<name>A0A379IEK6_PSEFL</name>
<proteinExistence type="predicted"/>
<protein>
    <submittedName>
        <fullName evidence="2">Integrase</fullName>
    </submittedName>
</protein>
<organism evidence="2 3">
    <name type="scientific">Pseudomonas fluorescens</name>
    <dbReference type="NCBI Taxonomy" id="294"/>
    <lineage>
        <taxon>Bacteria</taxon>
        <taxon>Pseudomonadati</taxon>
        <taxon>Pseudomonadota</taxon>
        <taxon>Gammaproteobacteria</taxon>
        <taxon>Pseudomonadales</taxon>
        <taxon>Pseudomonadaceae</taxon>
        <taxon>Pseudomonas</taxon>
    </lineage>
</organism>
<reference evidence="2 3" key="1">
    <citation type="submission" date="2018-06" db="EMBL/GenBank/DDBJ databases">
        <authorList>
            <consortium name="Pathogen Informatics"/>
            <person name="Doyle S."/>
        </authorList>
    </citation>
    <scope>NUCLEOTIDE SEQUENCE [LARGE SCALE GENOMIC DNA]</scope>
    <source>
        <strain evidence="2 3">NCTC10392</strain>
    </source>
</reference>
<evidence type="ECO:0000256" key="1">
    <source>
        <dbReference type="SAM" id="MobiDB-lite"/>
    </source>
</evidence>
<feature type="compositionally biased region" description="Basic and acidic residues" evidence="1">
    <location>
        <begin position="53"/>
        <end position="70"/>
    </location>
</feature>
<evidence type="ECO:0000313" key="2">
    <source>
        <dbReference type="EMBL" id="SUD30733.1"/>
    </source>
</evidence>
<dbReference type="EMBL" id="UGUS01000002">
    <property type="protein sequence ID" value="SUD30733.1"/>
    <property type="molecule type" value="Genomic_DNA"/>
</dbReference>
<feature type="region of interest" description="Disordered" evidence="1">
    <location>
        <begin position="41"/>
        <end position="70"/>
    </location>
</feature>
<dbReference type="AlphaFoldDB" id="A0A379IEK6"/>
<gene>
    <name evidence="2" type="ORF">NCTC10392_02655</name>
</gene>
<dbReference type="Proteomes" id="UP000255125">
    <property type="component" value="Unassembled WGS sequence"/>
</dbReference>